<organism evidence="1 2">
    <name type="scientific">Falsigemmobacter faecalis</name>
    <dbReference type="NCBI Taxonomy" id="2488730"/>
    <lineage>
        <taxon>Bacteria</taxon>
        <taxon>Pseudomonadati</taxon>
        <taxon>Pseudomonadota</taxon>
        <taxon>Alphaproteobacteria</taxon>
        <taxon>Rhodobacterales</taxon>
        <taxon>Paracoccaceae</taxon>
        <taxon>Falsigemmobacter</taxon>
    </lineage>
</organism>
<keyword evidence="2" id="KW-1185">Reference proteome</keyword>
<sequence length="495" mass="55383">MLHRPWESKSEADAVFRPEDCLLSEAQGGRPGGEHAVLMSSGSAATRRALLLHPYPLRQPAADPAREGFFLRPREGREEEAPPEARAALSRMNQVIARVQELGEALDDPSNLWEHLREAWDRAGQEESPRMAEIVRQSAEMEPVLSRLRSTLRRVLRRHRELTPMGRVQEMDRSSMRWLSRQPGRSIAERAGAGQRIMAVVRHEDFDTLENRVAHSYVTLAAEVGREWLREHQRASGSRRFQSVDSFVKLCRVTALDLQAHGIGFAEAGITPNYVLLENPTYSRIRTNWLRLLQRKKANDSHWAWQAQTWMDFTVLAIVLALRDLEGAELIAQSPILFREEAEGGIWFEQERPIAVFWLRHQGIVAEVMARPAQPGTALLEARAPVSLRITPLGHGSAPPHRVAVWAAHALLPIDLRQAAAGAAQRLDQVRRLPSLSERIRDGLILTPAHDSFAQAAERRGNCTVVAVALGAAGEALTQGRAAISAFLQRDIWSA</sequence>
<dbReference type="OrthoDB" id="5417071at2"/>
<name>A0A3P3D8M3_9RHOB</name>
<comment type="caution">
    <text evidence="1">The sequence shown here is derived from an EMBL/GenBank/DDBJ whole genome shotgun (WGS) entry which is preliminary data.</text>
</comment>
<reference evidence="1 2" key="1">
    <citation type="submission" date="2018-11" db="EMBL/GenBank/DDBJ databases">
        <title>Gemmobacter sp. nov., YIM 102744-1 draft genome.</title>
        <authorList>
            <person name="Li G."/>
            <person name="Jiang Y."/>
        </authorList>
    </citation>
    <scope>NUCLEOTIDE SEQUENCE [LARGE SCALE GENOMIC DNA]</scope>
    <source>
        <strain evidence="1 2">YIM 102744-1</strain>
    </source>
</reference>
<protein>
    <recommendedName>
        <fullName evidence="3">DUF2357 domain-containing protein</fullName>
    </recommendedName>
</protein>
<dbReference type="EMBL" id="RRAZ01000036">
    <property type="protein sequence ID" value="RRH70164.1"/>
    <property type="molecule type" value="Genomic_DNA"/>
</dbReference>
<gene>
    <name evidence="1" type="ORF">EG244_17285</name>
</gene>
<dbReference type="Proteomes" id="UP000282125">
    <property type="component" value="Unassembled WGS sequence"/>
</dbReference>
<accession>A0A3P3D8M3</accession>
<evidence type="ECO:0008006" key="3">
    <source>
        <dbReference type="Google" id="ProtNLM"/>
    </source>
</evidence>
<dbReference type="AlphaFoldDB" id="A0A3P3D8M3"/>
<evidence type="ECO:0000313" key="2">
    <source>
        <dbReference type="Proteomes" id="UP000282125"/>
    </source>
</evidence>
<proteinExistence type="predicted"/>
<evidence type="ECO:0000313" key="1">
    <source>
        <dbReference type="EMBL" id="RRH70164.1"/>
    </source>
</evidence>